<dbReference type="InterPro" id="IPR029052">
    <property type="entry name" value="Metallo-depent_PP-like"/>
</dbReference>
<dbReference type="InterPro" id="IPR004843">
    <property type="entry name" value="Calcineurin-like_PHP"/>
</dbReference>
<sequence>MRIVHLTDTHLQVNGDASARFAQCLERIKSREQPDVIFQGGDIVMDALSLDGQAVAAQYGLAAKMLRDHVDVPIYHCLGNHDVWGWDRYDRAALAENPRFGKGWWKEWTGYDSTYYSFDRAGWHFIFLDSIGQTPFRGYEARLDLPQWHWLQANISQVPSTTPICLVTHIPILSAGAQFFGASEMSGKHWHIPGTLAHIDGRRLKDLIARHPNVKLCLSGHIHMSSRIHYAGVTHVCNGAVCGAWWNGDMQETKAGYGVVDLFSDGRHFSRYESY</sequence>
<accession>A0A068NLC2</accession>
<dbReference type="EMBL" id="CP007139">
    <property type="protein sequence ID" value="AIE84217.1"/>
    <property type="molecule type" value="Genomic_DNA"/>
</dbReference>
<evidence type="ECO:0000313" key="3">
    <source>
        <dbReference type="Proteomes" id="UP000027982"/>
    </source>
</evidence>
<dbReference type="Gene3D" id="3.60.21.10">
    <property type="match status" value="1"/>
</dbReference>
<gene>
    <name evidence="2" type="ORF">OP10G_0849</name>
</gene>
<proteinExistence type="predicted"/>
<organism evidence="2 3">
    <name type="scientific">Fimbriimonas ginsengisoli Gsoil 348</name>
    <dbReference type="NCBI Taxonomy" id="661478"/>
    <lineage>
        <taxon>Bacteria</taxon>
        <taxon>Bacillati</taxon>
        <taxon>Armatimonadota</taxon>
        <taxon>Fimbriimonadia</taxon>
        <taxon>Fimbriimonadales</taxon>
        <taxon>Fimbriimonadaceae</taxon>
        <taxon>Fimbriimonas</taxon>
    </lineage>
</organism>
<name>A0A068NLC2_FIMGI</name>
<evidence type="ECO:0000313" key="2">
    <source>
        <dbReference type="EMBL" id="AIE84217.1"/>
    </source>
</evidence>
<protein>
    <submittedName>
        <fullName evidence="2">Ser/Thr protein phosphatase family protein</fullName>
    </submittedName>
</protein>
<keyword evidence="3" id="KW-1185">Reference proteome</keyword>
<dbReference type="KEGG" id="fgi:OP10G_0849"/>
<dbReference type="PANTHER" id="PTHR43143">
    <property type="entry name" value="METALLOPHOSPHOESTERASE, CALCINEURIN SUPERFAMILY"/>
    <property type="match status" value="1"/>
</dbReference>
<dbReference type="STRING" id="661478.OP10G_0849"/>
<dbReference type="PANTHER" id="PTHR43143:SF1">
    <property type="entry name" value="SERINE_THREONINE-PROTEIN PHOSPHATASE CPPED1"/>
    <property type="match status" value="1"/>
</dbReference>
<dbReference type="SUPFAM" id="SSF56300">
    <property type="entry name" value="Metallo-dependent phosphatases"/>
    <property type="match status" value="1"/>
</dbReference>
<evidence type="ECO:0000259" key="1">
    <source>
        <dbReference type="Pfam" id="PF00149"/>
    </source>
</evidence>
<reference evidence="2 3" key="1">
    <citation type="journal article" date="2014" name="PLoS ONE">
        <title>The first complete genome sequence of the class fimbriimonadia in the phylum armatimonadetes.</title>
        <authorList>
            <person name="Hu Z.Y."/>
            <person name="Wang Y.Z."/>
            <person name="Im W.T."/>
            <person name="Wang S.Y."/>
            <person name="Zhao G.P."/>
            <person name="Zheng H.J."/>
            <person name="Quan Z.X."/>
        </authorList>
    </citation>
    <scope>NUCLEOTIDE SEQUENCE [LARGE SCALE GENOMIC DNA]</scope>
    <source>
        <strain evidence="2">Gsoil 348</strain>
    </source>
</reference>
<dbReference type="Pfam" id="PF00149">
    <property type="entry name" value="Metallophos"/>
    <property type="match status" value="1"/>
</dbReference>
<dbReference type="Proteomes" id="UP000027982">
    <property type="component" value="Chromosome"/>
</dbReference>
<feature type="domain" description="Calcineurin-like phosphoesterase" evidence="1">
    <location>
        <begin position="1"/>
        <end position="224"/>
    </location>
</feature>
<dbReference type="HOGENOM" id="CLU_076058_0_0_0"/>
<dbReference type="GO" id="GO:0016787">
    <property type="term" value="F:hydrolase activity"/>
    <property type="evidence" value="ECO:0007669"/>
    <property type="project" value="InterPro"/>
</dbReference>
<dbReference type="AlphaFoldDB" id="A0A068NLC2"/>
<dbReference type="eggNOG" id="COG1409">
    <property type="taxonomic scope" value="Bacteria"/>
</dbReference>
<dbReference type="InterPro" id="IPR051918">
    <property type="entry name" value="STPP_CPPED1"/>
</dbReference>